<gene>
    <name evidence="1" type="ORF">TCLT_LOCUS3553</name>
</gene>
<reference evidence="3" key="1">
    <citation type="submission" date="2017-02" db="UniProtKB">
        <authorList>
            <consortium name="WormBaseParasite"/>
        </authorList>
    </citation>
    <scope>IDENTIFICATION</scope>
</reference>
<evidence type="ECO:0000313" key="3">
    <source>
        <dbReference type="WBParaSite" id="TCLT_0000356201-mRNA-1"/>
    </source>
</evidence>
<reference evidence="1 2" key="2">
    <citation type="submission" date="2018-11" db="EMBL/GenBank/DDBJ databases">
        <authorList>
            <consortium name="Pathogen Informatics"/>
        </authorList>
    </citation>
    <scope>NUCLEOTIDE SEQUENCE [LARGE SCALE GENOMIC DNA]</scope>
</reference>
<organism evidence="3">
    <name type="scientific">Thelazia callipaeda</name>
    <name type="common">Oriental eyeworm</name>
    <name type="synonym">Parasitic nematode</name>
    <dbReference type="NCBI Taxonomy" id="103827"/>
    <lineage>
        <taxon>Eukaryota</taxon>
        <taxon>Metazoa</taxon>
        <taxon>Ecdysozoa</taxon>
        <taxon>Nematoda</taxon>
        <taxon>Chromadorea</taxon>
        <taxon>Rhabditida</taxon>
        <taxon>Spirurina</taxon>
        <taxon>Spiruromorpha</taxon>
        <taxon>Thelazioidea</taxon>
        <taxon>Thelaziidae</taxon>
        <taxon>Thelazia</taxon>
    </lineage>
</organism>
<sequence>HQWDRDGVAWEGFGSTKGALIGAGEHGEKQHDYGDRDHSGFAYGSKGATDGFSKFAKQIADGHIADALEAGEHSLTGAEGHKKYSYFTQGSGPNGFYSKGYWGTNGYDHEAAKKAHVKNANHGGFRKGYEHAGADHGLAHSAWDKVAGGKDIEGKAYDNGAWQEAAKQWGNTDHEDGWKGYYDEKLHDYHHRNEDWD</sequence>
<dbReference type="STRING" id="103827.A0A0N5CTK2"/>
<keyword evidence="2" id="KW-1185">Reference proteome</keyword>
<protein>
    <submittedName>
        <fullName evidence="3">PE_PGRS family protein</fullName>
    </submittedName>
</protein>
<dbReference type="WBParaSite" id="TCLT_0000356201-mRNA-1">
    <property type="protein sequence ID" value="TCLT_0000356201-mRNA-1"/>
    <property type="gene ID" value="TCLT_0000356201"/>
</dbReference>
<name>A0A0N5CTK2_THECL</name>
<dbReference type="OrthoDB" id="5867675at2759"/>
<dbReference type="Proteomes" id="UP000276776">
    <property type="component" value="Unassembled WGS sequence"/>
</dbReference>
<dbReference type="AlphaFoldDB" id="A0A0N5CTK2"/>
<dbReference type="EMBL" id="UYYF01001769">
    <property type="protein sequence ID" value="VDN00114.1"/>
    <property type="molecule type" value="Genomic_DNA"/>
</dbReference>
<proteinExistence type="predicted"/>
<accession>A0A0N5CTK2</accession>
<evidence type="ECO:0000313" key="1">
    <source>
        <dbReference type="EMBL" id="VDN00114.1"/>
    </source>
</evidence>
<evidence type="ECO:0000313" key="2">
    <source>
        <dbReference type="Proteomes" id="UP000276776"/>
    </source>
</evidence>
<dbReference type="OMA" id="TNGYDHE"/>